<evidence type="ECO:0000256" key="10">
    <source>
        <dbReference type="ARBA" id="ARBA00023136"/>
    </source>
</evidence>
<comment type="subcellular location">
    <subcellularLocation>
        <location evidence="1 12">Cell outer membrane</location>
        <topology evidence="1 12">Multi-pass membrane protein</topology>
    </subcellularLocation>
</comment>
<reference evidence="17 18" key="1">
    <citation type="submission" date="2019-08" db="EMBL/GenBank/DDBJ databases">
        <title>Bradyrhizobium hipponensis sp. nov., a rhizobium isolated from a Lupinus angustifolius root nodule in Tunisia.</title>
        <authorList>
            <person name="Off K."/>
            <person name="Rejili M."/>
            <person name="Mars M."/>
            <person name="Brachmann A."/>
            <person name="Marin M."/>
        </authorList>
    </citation>
    <scope>NUCLEOTIDE SEQUENCE [LARGE SCALE GENOMIC DNA]</scope>
    <source>
        <strain evidence="17 18">CTAW11</strain>
    </source>
</reference>
<feature type="signal peptide" evidence="14">
    <location>
        <begin position="1"/>
        <end position="37"/>
    </location>
</feature>
<proteinExistence type="inferred from homology"/>
<dbReference type="Gene3D" id="2.40.170.20">
    <property type="entry name" value="TonB-dependent receptor, beta-barrel domain"/>
    <property type="match status" value="1"/>
</dbReference>
<feature type="chain" id="PRO_5024358879" evidence="14">
    <location>
        <begin position="38"/>
        <end position="712"/>
    </location>
</feature>
<evidence type="ECO:0000259" key="15">
    <source>
        <dbReference type="Pfam" id="PF00593"/>
    </source>
</evidence>
<evidence type="ECO:0000256" key="1">
    <source>
        <dbReference type="ARBA" id="ARBA00004571"/>
    </source>
</evidence>
<evidence type="ECO:0000256" key="13">
    <source>
        <dbReference type="RuleBase" id="RU003357"/>
    </source>
</evidence>
<keyword evidence="2 12" id="KW-0813">Transport</keyword>
<keyword evidence="5 12" id="KW-0812">Transmembrane</keyword>
<evidence type="ECO:0000256" key="11">
    <source>
        <dbReference type="ARBA" id="ARBA00023237"/>
    </source>
</evidence>
<keyword evidence="6 14" id="KW-0732">Signal</keyword>
<sequence>MRGVSSIADRRGIRRHYAALWLAASVPPVIGATGAHAQTTDLGTVETSDSAGDVNSAVHQAPTTTPLTATQPTSVIDRHYIENNISATSNFDKIINVAPSVMTSPSGFGGDDAKISIRGFQVGQFNITLDGIPLRAFNLLQRSGSFVMTNDLGQVSIDRGPGTASTVGDATFGGTVAMQTKSPMSTMATTATTSYGSFNTQLYGLQFDSGQIKGANGASLFLDTQFTKSDGYFTNTAKQRENAALKIQQPLSDNTMLTFVSIYNDEIRNYFQGASLAQIAAYGPNYGLSSNPNQQQYAGYNRWSLQTDFEYLGLKSDYGDGWHLENKAYTYGYNAAALLLGKDVSENSRLGTIFGASNVPGSANPANYRSYGDVVSLTKDLPDGAVKIGAWADHQPGYRANFNVDMTLAQKYISTNYNQHLTLDTVQPYVEADWKALPDLTITTGAKYAYVIRSYESLVDPNTKGPLDYAQTWAKVLPSLAANYKLLSNWSVYAQAAQGFLTPPNGLTTTASVQPQTTWNYQVGTSYQSKTFTLAGDVYYIDFSNMIASQTIGGITNYFNAGGVIYEGVEVEGTVHVGNGFSVFANGSLNSAKNKQTGQWIAQAPNATAATGLIYEEGNWHASLTDKWVGQRFGDVGEKQPLSPFNQLDMAITYKVKNPLPNLAAVTAKFGIDNLLDSHAVVDFAGYSGGSVTPLFYTQIGRNIYSSLSVQF</sequence>
<evidence type="ECO:0000256" key="5">
    <source>
        <dbReference type="ARBA" id="ARBA00022692"/>
    </source>
</evidence>
<keyword evidence="10 12" id="KW-0472">Membrane</keyword>
<dbReference type="InterPro" id="IPR012910">
    <property type="entry name" value="Plug_dom"/>
</dbReference>
<name>A0A5S4WAS3_9BRAD</name>
<evidence type="ECO:0000256" key="12">
    <source>
        <dbReference type="PROSITE-ProRule" id="PRU01360"/>
    </source>
</evidence>
<evidence type="ECO:0000256" key="7">
    <source>
        <dbReference type="ARBA" id="ARBA00023004"/>
    </source>
</evidence>
<feature type="domain" description="TonB-dependent receptor plug" evidence="16">
    <location>
        <begin position="68"/>
        <end position="174"/>
    </location>
</feature>
<protein>
    <submittedName>
        <fullName evidence="17">TonB-dependent receptor</fullName>
    </submittedName>
</protein>
<dbReference type="GO" id="GO:0009279">
    <property type="term" value="C:cell outer membrane"/>
    <property type="evidence" value="ECO:0007669"/>
    <property type="project" value="UniProtKB-SubCell"/>
</dbReference>
<evidence type="ECO:0000256" key="4">
    <source>
        <dbReference type="ARBA" id="ARBA00022496"/>
    </source>
</evidence>
<keyword evidence="11 12" id="KW-0998">Cell outer membrane</keyword>
<evidence type="ECO:0000259" key="16">
    <source>
        <dbReference type="Pfam" id="PF07715"/>
    </source>
</evidence>
<dbReference type="EMBL" id="VSSR01000108">
    <property type="protein sequence ID" value="TYL71440.1"/>
    <property type="molecule type" value="Genomic_DNA"/>
</dbReference>
<dbReference type="InterPro" id="IPR036942">
    <property type="entry name" value="Beta-barrel_TonB_sf"/>
</dbReference>
<keyword evidence="17" id="KW-0675">Receptor</keyword>
<evidence type="ECO:0000256" key="9">
    <source>
        <dbReference type="ARBA" id="ARBA00023077"/>
    </source>
</evidence>
<keyword evidence="3 12" id="KW-1134">Transmembrane beta strand</keyword>
<dbReference type="GO" id="GO:0015344">
    <property type="term" value="F:siderophore uptake transmembrane transporter activity"/>
    <property type="evidence" value="ECO:0007669"/>
    <property type="project" value="TreeGrafter"/>
</dbReference>
<dbReference type="PANTHER" id="PTHR32552:SF89">
    <property type="entry name" value="CATECHOLATE SIDEROPHORE RECEPTOR FIU"/>
    <property type="match status" value="1"/>
</dbReference>
<keyword evidence="18" id="KW-1185">Reference proteome</keyword>
<keyword evidence="7" id="KW-0408">Iron</keyword>
<dbReference type="Proteomes" id="UP000324853">
    <property type="component" value="Unassembled WGS sequence"/>
</dbReference>
<evidence type="ECO:0000256" key="6">
    <source>
        <dbReference type="ARBA" id="ARBA00022729"/>
    </source>
</evidence>
<evidence type="ECO:0000256" key="2">
    <source>
        <dbReference type="ARBA" id="ARBA00022448"/>
    </source>
</evidence>
<evidence type="ECO:0000313" key="18">
    <source>
        <dbReference type="Proteomes" id="UP000324853"/>
    </source>
</evidence>
<dbReference type="Pfam" id="PF07715">
    <property type="entry name" value="Plug"/>
    <property type="match status" value="1"/>
</dbReference>
<dbReference type="AlphaFoldDB" id="A0A5S4WAS3"/>
<dbReference type="Pfam" id="PF00593">
    <property type="entry name" value="TonB_dep_Rec_b-barrel"/>
    <property type="match status" value="1"/>
</dbReference>
<dbReference type="RefSeq" id="WP_148756382.1">
    <property type="nucleotide sequence ID" value="NZ_VSSR01000108.1"/>
</dbReference>
<dbReference type="InterPro" id="IPR000531">
    <property type="entry name" value="Beta-barrel_TonB"/>
</dbReference>
<comment type="similarity">
    <text evidence="12 13">Belongs to the TonB-dependent receptor family.</text>
</comment>
<keyword evidence="9 13" id="KW-0798">TonB box</keyword>
<feature type="domain" description="TonB-dependent receptor-like beta-barrel" evidence="15">
    <location>
        <begin position="252"/>
        <end position="675"/>
    </location>
</feature>
<dbReference type="InterPro" id="IPR037066">
    <property type="entry name" value="Plug_dom_sf"/>
</dbReference>
<keyword evidence="4" id="KW-0410">Iron transport</keyword>
<dbReference type="InterPro" id="IPR039426">
    <property type="entry name" value="TonB-dep_rcpt-like"/>
</dbReference>
<evidence type="ECO:0000256" key="14">
    <source>
        <dbReference type="SAM" id="SignalP"/>
    </source>
</evidence>
<evidence type="ECO:0000256" key="3">
    <source>
        <dbReference type="ARBA" id="ARBA00022452"/>
    </source>
</evidence>
<dbReference type="PANTHER" id="PTHR32552">
    <property type="entry name" value="FERRICHROME IRON RECEPTOR-RELATED"/>
    <property type="match status" value="1"/>
</dbReference>
<dbReference type="Gene3D" id="2.170.130.10">
    <property type="entry name" value="TonB-dependent receptor, plug domain"/>
    <property type="match status" value="1"/>
</dbReference>
<evidence type="ECO:0000313" key="17">
    <source>
        <dbReference type="EMBL" id="TYL71440.1"/>
    </source>
</evidence>
<organism evidence="17 18">
    <name type="scientific">Bradyrhizobium cytisi</name>
    <dbReference type="NCBI Taxonomy" id="515489"/>
    <lineage>
        <taxon>Bacteria</taxon>
        <taxon>Pseudomonadati</taxon>
        <taxon>Pseudomonadota</taxon>
        <taxon>Alphaproteobacteria</taxon>
        <taxon>Hyphomicrobiales</taxon>
        <taxon>Nitrobacteraceae</taxon>
        <taxon>Bradyrhizobium</taxon>
    </lineage>
</organism>
<dbReference type="SUPFAM" id="SSF56935">
    <property type="entry name" value="Porins"/>
    <property type="match status" value="1"/>
</dbReference>
<gene>
    <name evidence="17" type="ORF">FXB38_39980</name>
</gene>
<dbReference type="OrthoDB" id="9760494at2"/>
<evidence type="ECO:0000256" key="8">
    <source>
        <dbReference type="ARBA" id="ARBA00023065"/>
    </source>
</evidence>
<accession>A0A5S4WAS3</accession>
<comment type="caution">
    <text evidence="17">The sequence shown here is derived from an EMBL/GenBank/DDBJ whole genome shotgun (WGS) entry which is preliminary data.</text>
</comment>
<keyword evidence="8" id="KW-0406">Ion transport</keyword>
<dbReference type="PROSITE" id="PS52016">
    <property type="entry name" value="TONB_DEPENDENT_REC_3"/>
    <property type="match status" value="1"/>
</dbReference>